<dbReference type="Pfam" id="PF02698">
    <property type="entry name" value="DUF218"/>
    <property type="match status" value="1"/>
</dbReference>
<dbReference type="RefSeq" id="WP_058258669.1">
    <property type="nucleotide sequence ID" value="NZ_DUPS01000064.1"/>
</dbReference>
<dbReference type="Proteomes" id="UP000196053">
    <property type="component" value="Chromosome I"/>
</dbReference>
<accession>A0A0K8J7J1</accession>
<reference evidence="4" key="1">
    <citation type="submission" date="2015-09" db="EMBL/GenBank/DDBJ databases">
        <authorList>
            <person name="Wibberg D."/>
        </authorList>
    </citation>
    <scope>NUCLEOTIDE SEQUENCE [LARGE SCALE GENOMIC DNA]</scope>
    <source>
        <strain evidence="4">SD1D</strain>
    </source>
</reference>
<dbReference type="InterPro" id="IPR014729">
    <property type="entry name" value="Rossmann-like_a/b/a_fold"/>
</dbReference>
<keyword evidence="1" id="KW-0472">Membrane</keyword>
<proteinExistence type="predicted"/>
<dbReference type="InterPro" id="IPR051599">
    <property type="entry name" value="Cell_Envelope_Assoc"/>
</dbReference>
<keyword evidence="1" id="KW-0812">Transmembrane</keyword>
<name>A0A0K8J7J1_9FIRM</name>
<feature type="transmembrane region" description="Helical" evidence="1">
    <location>
        <begin position="12"/>
        <end position="35"/>
    </location>
</feature>
<dbReference type="AlphaFoldDB" id="A0A0K8J7J1"/>
<gene>
    <name evidence="3" type="ORF">SD1D_1883</name>
</gene>
<keyword evidence="4" id="KW-1185">Reference proteome</keyword>
<protein>
    <recommendedName>
        <fullName evidence="2">DUF218 domain-containing protein</fullName>
    </recommendedName>
</protein>
<evidence type="ECO:0000313" key="4">
    <source>
        <dbReference type="Proteomes" id="UP000196053"/>
    </source>
</evidence>
<dbReference type="EMBL" id="LN879430">
    <property type="protein sequence ID" value="CUH93424.1"/>
    <property type="molecule type" value="Genomic_DNA"/>
</dbReference>
<dbReference type="InterPro" id="IPR003848">
    <property type="entry name" value="DUF218"/>
</dbReference>
<dbReference type="Gene3D" id="3.40.50.620">
    <property type="entry name" value="HUPs"/>
    <property type="match status" value="1"/>
</dbReference>
<dbReference type="KEGG" id="hsd:SD1D_1883"/>
<evidence type="ECO:0000313" key="3">
    <source>
        <dbReference type="EMBL" id="CUH93424.1"/>
    </source>
</evidence>
<sequence>MFKASTNKGIKIVLVILVILGLLGTIGVFGINGYVKNSVKRYIISPEEAADLEEIDCILVLGAGVWGDRPTHMLEDRLRFAVDLYKMGASNRLLMSGDHGRKNYDEVNVMKGFAINEGVPSSDIFMDHAGFSTYESLYRAKEIFKADKIIIVTQKYHLYRALYVAEKLGIEAYGVASSPREYYGQSGRDAREVLARVKDFFYVIARPKPTYLGESIPVNGDGDITNDIRE</sequence>
<evidence type="ECO:0000259" key="2">
    <source>
        <dbReference type="Pfam" id="PF02698"/>
    </source>
</evidence>
<evidence type="ECO:0000256" key="1">
    <source>
        <dbReference type="SAM" id="Phobius"/>
    </source>
</evidence>
<dbReference type="OrthoDB" id="9782395at2"/>
<dbReference type="CDD" id="cd06259">
    <property type="entry name" value="YdcF-like"/>
    <property type="match status" value="1"/>
</dbReference>
<dbReference type="GO" id="GO:0005886">
    <property type="term" value="C:plasma membrane"/>
    <property type="evidence" value="ECO:0007669"/>
    <property type="project" value="TreeGrafter"/>
</dbReference>
<feature type="domain" description="DUF218" evidence="2">
    <location>
        <begin position="56"/>
        <end position="175"/>
    </location>
</feature>
<organism evidence="3 4">
    <name type="scientific">Herbinix luporum</name>
    <dbReference type="NCBI Taxonomy" id="1679721"/>
    <lineage>
        <taxon>Bacteria</taxon>
        <taxon>Bacillati</taxon>
        <taxon>Bacillota</taxon>
        <taxon>Clostridia</taxon>
        <taxon>Lachnospirales</taxon>
        <taxon>Lachnospiraceae</taxon>
        <taxon>Herbinix</taxon>
    </lineage>
</organism>
<dbReference type="PANTHER" id="PTHR30336">
    <property type="entry name" value="INNER MEMBRANE PROTEIN, PROBABLE PERMEASE"/>
    <property type="match status" value="1"/>
</dbReference>
<keyword evidence="1" id="KW-1133">Transmembrane helix</keyword>
<dbReference type="PANTHER" id="PTHR30336:SF6">
    <property type="entry name" value="INTEGRAL MEMBRANE PROTEIN"/>
    <property type="match status" value="1"/>
</dbReference>